<dbReference type="PANTHER" id="PTHR21146">
    <property type="entry name" value="MEF2B PROTEIN"/>
    <property type="match status" value="1"/>
</dbReference>
<feature type="compositionally biased region" description="Polar residues" evidence="1">
    <location>
        <begin position="138"/>
        <end position="148"/>
    </location>
</feature>
<feature type="compositionally biased region" description="Polar residues" evidence="1">
    <location>
        <begin position="156"/>
        <end position="170"/>
    </location>
</feature>
<dbReference type="OMA" id="GRTISWG"/>
<keyword evidence="3" id="KW-1185">Reference proteome</keyword>
<feature type="region of interest" description="Disordered" evidence="1">
    <location>
        <begin position="138"/>
        <end position="170"/>
    </location>
</feature>
<dbReference type="PANTHER" id="PTHR21146:SF1">
    <property type="entry name" value="PROTEIN MEF2BNB HOMOLOG"/>
    <property type="match status" value="1"/>
</dbReference>
<dbReference type="AlphaFoldDB" id="A0A2G2ZKM8"/>
<accession>A0A2G2ZKM8</accession>
<dbReference type="STRING" id="4072.A0A2G2ZKM8"/>
<gene>
    <name evidence="2" type="ORF">T459_15563</name>
</gene>
<dbReference type="Proteomes" id="UP000222542">
    <property type="component" value="Unassembled WGS sequence"/>
</dbReference>
<evidence type="ECO:0000313" key="2">
    <source>
        <dbReference type="EMBL" id="PHT82548.1"/>
    </source>
</evidence>
<dbReference type="InterPro" id="IPR019320">
    <property type="entry name" value="BORCS8"/>
</dbReference>
<proteinExistence type="predicted"/>
<organism evidence="2 3">
    <name type="scientific">Capsicum annuum</name>
    <name type="common">Capsicum pepper</name>
    <dbReference type="NCBI Taxonomy" id="4072"/>
    <lineage>
        <taxon>Eukaryota</taxon>
        <taxon>Viridiplantae</taxon>
        <taxon>Streptophyta</taxon>
        <taxon>Embryophyta</taxon>
        <taxon>Tracheophyta</taxon>
        <taxon>Spermatophyta</taxon>
        <taxon>Magnoliopsida</taxon>
        <taxon>eudicotyledons</taxon>
        <taxon>Gunneridae</taxon>
        <taxon>Pentapetalae</taxon>
        <taxon>asterids</taxon>
        <taxon>lamiids</taxon>
        <taxon>Solanales</taxon>
        <taxon>Solanaceae</taxon>
        <taxon>Solanoideae</taxon>
        <taxon>Capsiceae</taxon>
        <taxon>Capsicum</taxon>
    </lineage>
</organism>
<dbReference type="Pfam" id="PF10167">
    <property type="entry name" value="BORCS8"/>
    <property type="match status" value="1"/>
</dbReference>
<evidence type="ECO:0000313" key="3">
    <source>
        <dbReference type="Proteomes" id="UP000222542"/>
    </source>
</evidence>
<name>A0A2G2ZKM8_CAPAN</name>
<dbReference type="Gramene" id="PHT82548">
    <property type="protein sequence ID" value="PHT82548"/>
    <property type="gene ID" value="T459_15563"/>
</dbReference>
<reference evidence="2 3" key="2">
    <citation type="journal article" date="2017" name="Genome Biol.">
        <title>New reference genome sequences of hot pepper reveal the massive evolution of plant disease-resistance genes by retroduplication.</title>
        <authorList>
            <person name="Kim S."/>
            <person name="Park J."/>
            <person name="Yeom S.I."/>
            <person name="Kim Y.M."/>
            <person name="Seo E."/>
            <person name="Kim K.T."/>
            <person name="Kim M.S."/>
            <person name="Lee J.M."/>
            <person name="Cheong K."/>
            <person name="Shin H.S."/>
            <person name="Kim S.B."/>
            <person name="Han K."/>
            <person name="Lee J."/>
            <person name="Park M."/>
            <person name="Lee H.A."/>
            <person name="Lee H.Y."/>
            <person name="Lee Y."/>
            <person name="Oh S."/>
            <person name="Lee J.H."/>
            <person name="Choi E."/>
            <person name="Choi E."/>
            <person name="Lee S.E."/>
            <person name="Jeon J."/>
            <person name="Kim H."/>
            <person name="Choi G."/>
            <person name="Song H."/>
            <person name="Lee J."/>
            <person name="Lee S.C."/>
            <person name="Kwon J.K."/>
            <person name="Lee H.Y."/>
            <person name="Koo N."/>
            <person name="Hong Y."/>
            <person name="Kim R.W."/>
            <person name="Kang W.H."/>
            <person name="Huh J.H."/>
            <person name="Kang B.C."/>
            <person name="Yang T.J."/>
            <person name="Lee Y.H."/>
            <person name="Bennetzen J.L."/>
            <person name="Choi D."/>
        </authorList>
    </citation>
    <scope>NUCLEOTIDE SEQUENCE [LARGE SCALE GENOMIC DNA]</scope>
    <source>
        <strain evidence="3">cv. CM334</strain>
    </source>
</reference>
<protein>
    <submittedName>
        <fullName evidence="2">Uncharacterized protein</fullName>
    </submittedName>
</protein>
<feature type="non-terminal residue" evidence="2">
    <location>
        <position position="1"/>
    </location>
</feature>
<reference evidence="2 3" key="1">
    <citation type="journal article" date="2014" name="Nat. Genet.">
        <title>Genome sequence of the hot pepper provides insights into the evolution of pungency in Capsicum species.</title>
        <authorList>
            <person name="Kim S."/>
            <person name="Park M."/>
            <person name="Yeom S.I."/>
            <person name="Kim Y.M."/>
            <person name="Lee J.M."/>
            <person name="Lee H.A."/>
            <person name="Seo E."/>
            <person name="Choi J."/>
            <person name="Cheong K."/>
            <person name="Kim K.T."/>
            <person name="Jung K."/>
            <person name="Lee G.W."/>
            <person name="Oh S.K."/>
            <person name="Bae C."/>
            <person name="Kim S.B."/>
            <person name="Lee H.Y."/>
            <person name="Kim S.Y."/>
            <person name="Kim M.S."/>
            <person name="Kang B.C."/>
            <person name="Jo Y.D."/>
            <person name="Yang H.B."/>
            <person name="Jeong H.J."/>
            <person name="Kang W.H."/>
            <person name="Kwon J.K."/>
            <person name="Shin C."/>
            <person name="Lim J.Y."/>
            <person name="Park J.H."/>
            <person name="Huh J.H."/>
            <person name="Kim J.S."/>
            <person name="Kim B.D."/>
            <person name="Cohen O."/>
            <person name="Paran I."/>
            <person name="Suh M.C."/>
            <person name="Lee S.B."/>
            <person name="Kim Y.K."/>
            <person name="Shin Y."/>
            <person name="Noh S.J."/>
            <person name="Park J."/>
            <person name="Seo Y.S."/>
            <person name="Kwon S.Y."/>
            <person name="Kim H.A."/>
            <person name="Park J.M."/>
            <person name="Kim H.J."/>
            <person name="Choi S.B."/>
            <person name="Bosland P.W."/>
            <person name="Reeves G."/>
            <person name="Jo S.H."/>
            <person name="Lee B.W."/>
            <person name="Cho H.T."/>
            <person name="Choi H.S."/>
            <person name="Lee M.S."/>
            <person name="Yu Y."/>
            <person name="Do Choi Y."/>
            <person name="Park B.S."/>
            <person name="van Deynze A."/>
            <person name="Ashrafi H."/>
            <person name="Hill T."/>
            <person name="Kim W.T."/>
            <person name="Pai H.S."/>
            <person name="Ahn H.K."/>
            <person name="Yeam I."/>
            <person name="Giovannoni J.J."/>
            <person name="Rose J.K."/>
            <person name="Sorensen I."/>
            <person name="Lee S.J."/>
            <person name="Kim R.W."/>
            <person name="Choi I.Y."/>
            <person name="Choi B.S."/>
            <person name="Lim J.S."/>
            <person name="Lee Y.H."/>
            <person name="Choi D."/>
        </authorList>
    </citation>
    <scope>NUCLEOTIDE SEQUENCE [LARGE SCALE GENOMIC DNA]</scope>
    <source>
        <strain evidence="3">cv. CM334</strain>
    </source>
</reference>
<sequence length="170" mass="18663">TSDEEHLAFQKMHGFSTVDGYVEITKSLADMIKFIANEPSAGLYYVQQHTQSAVPNLISLTSNIEGKSRQVTLHAADSEDSIITIRSMKECGLPIASEMLKGLGHSLDVVSEYQPRSRFISRPSSSFRIGKTISWNPATWGGRNTSPEQDGEKNADSISNVFRSANARSP</sequence>
<evidence type="ECO:0000256" key="1">
    <source>
        <dbReference type="SAM" id="MobiDB-lite"/>
    </source>
</evidence>
<dbReference type="EMBL" id="AYRZ02000005">
    <property type="protein sequence ID" value="PHT82548.1"/>
    <property type="molecule type" value="Genomic_DNA"/>
</dbReference>
<comment type="caution">
    <text evidence="2">The sequence shown here is derived from an EMBL/GenBank/DDBJ whole genome shotgun (WGS) entry which is preliminary data.</text>
</comment>